<dbReference type="EMBL" id="BPLQ01005269">
    <property type="protein sequence ID" value="GIY13664.1"/>
    <property type="molecule type" value="Genomic_DNA"/>
</dbReference>
<evidence type="ECO:0000256" key="1">
    <source>
        <dbReference type="SAM" id="MobiDB-lite"/>
    </source>
</evidence>
<evidence type="ECO:0000313" key="2">
    <source>
        <dbReference type="EMBL" id="GIY13664.1"/>
    </source>
</evidence>
<dbReference type="Proteomes" id="UP001054837">
    <property type="component" value="Unassembled WGS sequence"/>
</dbReference>
<keyword evidence="3" id="KW-1185">Reference proteome</keyword>
<feature type="region of interest" description="Disordered" evidence="1">
    <location>
        <begin position="1"/>
        <end position="30"/>
    </location>
</feature>
<sequence>MSVEKKGKRETEEEEEGTAASGDLDRESGEDSCRPAVCWIFLHLTRTSLPSPSLLQSLITTLRQIDKVTSRRKGKKRENSVNTMLLLIGEGNFNQLSRTYTIRNEIFRTAIPTGKETACFARNFKGNLLASEYRIEKAYARQ</sequence>
<comment type="caution">
    <text evidence="2">The sequence shown here is derived from an EMBL/GenBank/DDBJ whole genome shotgun (WGS) entry which is preliminary data.</text>
</comment>
<protein>
    <submittedName>
        <fullName evidence="2">Uncharacterized protein</fullName>
    </submittedName>
</protein>
<reference evidence="2 3" key="1">
    <citation type="submission" date="2021-06" db="EMBL/GenBank/DDBJ databases">
        <title>Caerostris darwini draft genome.</title>
        <authorList>
            <person name="Kono N."/>
            <person name="Arakawa K."/>
        </authorList>
    </citation>
    <scope>NUCLEOTIDE SEQUENCE [LARGE SCALE GENOMIC DNA]</scope>
</reference>
<feature type="compositionally biased region" description="Basic and acidic residues" evidence="1">
    <location>
        <begin position="1"/>
        <end position="11"/>
    </location>
</feature>
<dbReference type="AlphaFoldDB" id="A0AAV4QXW7"/>
<name>A0AAV4QXW7_9ARAC</name>
<accession>A0AAV4QXW7</accession>
<organism evidence="2 3">
    <name type="scientific">Caerostris darwini</name>
    <dbReference type="NCBI Taxonomy" id="1538125"/>
    <lineage>
        <taxon>Eukaryota</taxon>
        <taxon>Metazoa</taxon>
        <taxon>Ecdysozoa</taxon>
        <taxon>Arthropoda</taxon>
        <taxon>Chelicerata</taxon>
        <taxon>Arachnida</taxon>
        <taxon>Araneae</taxon>
        <taxon>Araneomorphae</taxon>
        <taxon>Entelegynae</taxon>
        <taxon>Araneoidea</taxon>
        <taxon>Araneidae</taxon>
        <taxon>Caerostris</taxon>
    </lineage>
</organism>
<gene>
    <name evidence="2" type="ORF">CDAR_199891</name>
</gene>
<proteinExistence type="predicted"/>
<evidence type="ECO:0000313" key="3">
    <source>
        <dbReference type="Proteomes" id="UP001054837"/>
    </source>
</evidence>